<organism evidence="2 3">
    <name type="scientific">Marinobacterium maritimum</name>
    <dbReference type="NCBI Taxonomy" id="500162"/>
    <lineage>
        <taxon>Bacteria</taxon>
        <taxon>Pseudomonadati</taxon>
        <taxon>Pseudomonadota</taxon>
        <taxon>Gammaproteobacteria</taxon>
        <taxon>Oceanospirillales</taxon>
        <taxon>Oceanospirillaceae</taxon>
        <taxon>Marinobacterium</taxon>
    </lineage>
</organism>
<protein>
    <submittedName>
        <fullName evidence="2">Uncharacterized protein</fullName>
    </submittedName>
</protein>
<keyword evidence="1" id="KW-0472">Membrane</keyword>
<comment type="caution">
    <text evidence="2">The sequence shown here is derived from an EMBL/GenBank/DDBJ whole genome shotgun (WGS) entry which is preliminary data.</text>
</comment>
<name>A0ABN1I8C6_9GAMM</name>
<evidence type="ECO:0000313" key="2">
    <source>
        <dbReference type="EMBL" id="GAA0696540.1"/>
    </source>
</evidence>
<accession>A0ABN1I8C6</accession>
<feature type="transmembrane region" description="Helical" evidence="1">
    <location>
        <begin position="7"/>
        <end position="25"/>
    </location>
</feature>
<dbReference type="Proteomes" id="UP001499915">
    <property type="component" value="Unassembled WGS sequence"/>
</dbReference>
<evidence type="ECO:0000313" key="3">
    <source>
        <dbReference type="Proteomes" id="UP001499915"/>
    </source>
</evidence>
<evidence type="ECO:0000256" key="1">
    <source>
        <dbReference type="SAM" id="Phobius"/>
    </source>
</evidence>
<dbReference type="RefSeq" id="WP_343806552.1">
    <property type="nucleotide sequence ID" value="NZ_BAAAET010000003.1"/>
</dbReference>
<reference evidence="2 3" key="1">
    <citation type="journal article" date="2019" name="Int. J. Syst. Evol. Microbiol.">
        <title>The Global Catalogue of Microorganisms (GCM) 10K type strain sequencing project: providing services to taxonomists for standard genome sequencing and annotation.</title>
        <authorList>
            <consortium name="The Broad Institute Genomics Platform"/>
            <consortium name="The Broad Institute Genome Sequencing Center for Infectious Disease"/>
            <person name="Wu L."/>
            <person name="Ma J."/>
        </authorList>
    </citation>
    <scope>NUCLEOTIDE SEQUENCE [LARGE SCALE GENOMIC DNA]</scope>
    <source>
        <strain evidence="2 3">JCM 15134</strain>
    </source>
</reference>
<proteinExistence type="predicted"/>
<sequence>MNATLRGIAVNLLFFSTTAFCWINNGAWEALGWAFMFIFIAVGVFEANSLRWLLPKKAWEALKL</sequence>
<keyword evidence="1" id="KW-1133">Transmembrane helix</keyword>
<keyword evidence="3" id="KW-1185">Reference proteome</keyword>
<feature type="transmembrane region" description="Helical" evidence="1">
    <location>
        <begin position="31"/>
        <end position="54"/>
    </location>
</feature>
<gene>
    <name evidence="2" type="ORF">GCM10009104_25710</name>
</gene>
<keyword evidence="1" id="KW-0812">Transmembrane</keyword>
<dbReference type="EMBL" id="BAAAET010000003">
    <property type="protein sequence ID" value="GAA0696540.1"/>
    <property type="molecule type" value="Genomic_DNA"/>
</dbReference>